<proteinExistence type="predicted"/>
<dbReference type="SUPFAM" id="SSF55874">
    <property type="entry name" value="ATPase domain of HSP90 chaperone/DNA topoisomerase II/histidine kinase"/>
    <property type="match status" value="1"/>
</dbReference>
<dbReference type="SMART" id="SM00304">
    <property type="entry name" value="HAMP"/>
    <property type="match status" value="1"/>
</dbReference>
<feature type="domain" description="HAMP" evidence="14">
    <location>
        <begin position="59"/>
        <end position="111"/>
    </location>
</feature>
<dbReference type="CDD" id="cd00082">
    <property type="entry name" value="HisKA"/>
    <property type="match status" value="1"/>
</dbReference>
<comment type="catalytic activity">
    <reaction evidence="1">
        <text>ATP + protein L-histidine = ADP + protein N-phospho-L-histidine.</text>
        <dbReference type="EC" id="2.7.13.3"/>
    </reaction>
</comment>
<dbReference type="PROSITE" id="PS50109">
    <property type="entry name" value="HIS_KIN"/>
    <property type="match status" value="1"/>
</dbReference>
<dbReference type="PANTHER" id="PTHR43711">
    <property type="entry name" value="TWO-COMPONENT HISTIDINE KINASE"/>
    <property type="match status" value="1"/>
</dbReference>
<dbReference type="Gene3D" id="1.10.287.130">
    <property type="match status" value="1"/>
</dbReference>
<evidence type="ECO:0000256" key="8">
    <source>
        <dbReference type="ARBA" id="ARBA00022777"/>
    </source>
</evidence>
<comment type="subcellular location">
    <subcellularLocation>
        <location evidence="2">Cell membrane</location>
        <topology evidence="2">Multi-pass membrane protein</topology>
    </subcellularLocation>
</comment>
<dbReference type="PRINTS" id="PR00344">
    <property type="entry name" value="BCTRLSENSOR"/>
</dbReference>
<dbReference type="GO" id="GO:0000155">
    <property type="term" value="F:phosphorelay sensor kinase activity"/>
    <property type="evidence" value="ECO:0007669"/>
    <property type="project" value="InterPro"/>
</dbReference>
<gene>
    <name evidence="15" type="ORF">N781_02195</name>
</gene>
<dbReference type="Pfam" id="PF02518">
    <property type="entry name" value="HATPase_c"/>
    <property type="match status" value="1"/>
</dbReference>
<evidence type="ECO:0000256" key="7">
    <source>
        <dbReference type="ARBA" id="ARBA00022741"/>
    </source>
</evidence>
<dbReference type="CDD" id="cd00075">
    <property type="entry name" value="HATPase"/>
    <property type="match status" value="1"/>
</dbReference>
<dbReference type="CDD" id="cd06225">
    <property type="entry name" value="HAMP"/>
    <property type="match status" value="1"/>
</dbReference>
<dbReference type="EMBL" id="AVPE01000001">
    <property type="protein sequence ID" value="KGX94004.1"/>
    <property type="molecule type" value="Genomic_DNA"/>
</dbReference>
<reference evidence="15 16" key="1">
    <citation type="submission" date="2013-08" db="EMBL/GenBank/DDBJ databases">
        <authorList>
            <person name="Huang J."/>
            <person name="Wang G."/>
        </authorList>
    </citation>
    <scope>NUCLEOTIDE SEQUENCE [LARGE SCALE GENOMIC DNA]</scope>
    <source>
        <strain evidence="15 16">JSM 076056</strain>
    </source>
</reference>
<dbReference type="OrthoDB" id="9780718at2"/>
<keyword evidence="7" id="KW-0547">Nucleotide-binding</keyword>
<dbReference type="SMART" id="SM00388">
    <property type="entry name" value="HisKA"/>
    <property type="match status" value="1"/>
</dbReference>
<dbReference type="EC" id="2.7.13.3" evidence="3"/>
<keyword evidence="6" id="KW-0808">Transferase</keyword>
<dbReference type="FunFam" id="1.10.287.130:FF:000008">
    <property type="entry name" value="Two-component sensor histidine kinase"/>
    <property type="match status" value="1"/>
</dbReference>
<dbReference type="InterPro" id="IPR003661">
    <property type="entry name" value="HisK_dim/P_dom"/>
</dbReference>
<accession>A0A0A5GPZ0</accession>
<dbReference type="Proteomes" id="UP000030528">
    <property type="component" value="Unassembled WGS sequence"/>
</dbReference>
<dbReference type="SUPFAM" id="SSF158472">
    <property type="entry name" value="HAMP domain-like"/>
    <property type="match status" value="1"/>
</dbReference>
<dbReference type="InterPro" id="IPR005467">
    <property type="entry name" value="His_kinase_dom"/>
</dbReference>
<evidence type="ECO:0000256" key="1">
    <source>
        <dbReference type="ARBA" id="ARBA00000085"/>
    </source>
</evidence>
<keyword evidence="4" id="KW-1003">Cell membrane</keyword>
<sequence length="349" mass="39241">MKLRTILILSNLLSISIIIGFLIISYVRMFLSTDVIILLSSITVGAGLLSVLLHLAVTHPLLKGVRQLSETSKVVAEGQFDVKVEETGPKEFKELAQHFNHMSTNLDDLFHKVKASEKFKRDLIANMSHDLKTPVASIKSYVEAMQDDIITDEETKKAYLHTIHTETDRLSALIQELLDLSRLEQEQSKGEYELVHIDQLLLETLQQFELLLREKELDAQVELPNVLEPIEVMPNQMKRVLSNLLDNAVRYTSQQGEITISVQQDDATTTFTVLDDGPGIREEHQEAIFERFYRVEPSRNKSYGGSGLGLAICKEIVEQHGGTLNVESEAGAGSRFTFTLHNQQRGEGS</sequence>
<keyword evidence="10" id="KW-0902">Two-component regulatory system</keyword>
<keyword evidence="12" id="KW-1133">Transmembrane helix</keyword>
<organism evidence="15 16">
    <name type="scientific">Pontibacillus halophilus JSM 076056 = DSM 19796</name>
    <dbReference type="NCBI Taxonomy" id="1385510"/>
    <lineage>
        <taxon>Bacteria</taxon>
        <taxon>Bacillati</taxon>
        <taxon>Bacillota</taxon>
        <taxon>Bacilli</taxon>
        <taxon>Bacillales</taxon>
        <taxon>Bacillaceae</taxon>
        <taxon>Pontibacillus</taxon>
    </lineage>
</organism>
<keyword evidence="8 15" id="KW-0418">Kinase</keyword>
<evidence type="ECO:0000256" key="11">
    <source>
        <dbReference type="ARBA" id="ARBA00023136"/>
    </source>
</evidence>
<dbReference type="FunFam" id="3.30.565.10:FF:000006">
    <property type="entry name" value="Sensor histidine kinase WalK"/>
    <property type="match status" value="1"/>
</dbReference>
<dbReference type="Gene3D" id="3.30.565.10">
    <property type="entry name" value="Histidine kinase-like ATPase, C-terminal domain"/>
    <property type="match status" value="1"/>
</dbReference>
<dbReference type="InterPro" id="IPR036890">
    <property type="entry name" value="HATPase_C_sf"/>
</dbReference>
<evidence type="ECO:0000256" key="3">
    <source>
        <dbReference type="ARBA" id="ARBA00012438"/>
    </source>
</evidence>
<evidence type="ECO:0000256" key="6">
    <source>
        <dbReference type="ARBA" id="ARBA00022679"/>
    </source>
</evidence>
<dbReference type="PANTHER" id="PTHR43711:SF1">
    <property type="entry name" value="HISTIDINE KINASE 1"/>
    <property type="match status" value="1"/>
</dbReference>
<dbReference type="InterPro" id="IPR004358">
    <property type="entry name" value="Sig_transdc_His_kin-like_C"/>
</dbReference>
<evidence type="ECO:0000256" key="2">
    <source>
        <dbReference type="ARBA" id="ARBA00004651"/>
    </source>
</evidence>
<protein>
    <recommendedName>
        <fullName evidence="3">histidine kinase</fullName>
        <ecNumber evidence="3">2.7.13.3</ecNumber>
    </recommendedName>
</protein>
<dbReference type="Pfam" id="PF00672">
    <property type="entry name" value="HAMP"/>
    <property type="match status" value="1"/>
</dbReference>
<comment type="caution">
    <text evidence="15">The sequence shown here is derived from an EMBL/GenBank/DDBJ whole genome shotgun (WGS) entry which is preliminary data.</text>
</comment>
<dbReference type="InterPro" id="IPR036097">
    <property type="entry name" value="HisK_dim/P_sf"/>
</dbReference>
<evidence type="ECO:0000313" key="16">
    <source>
        <dbReference type="Proteomes" id="UP000030528"/>
    </source>
</evidence>
<evidence type="ECO:0000313" key="15">
    <source>
        <dbReference type="EMBL" id="KGX94004.1"/>
    </source>
</evidence>
<dbReference type="InterPro" id="IPR050736">
    <property type="entry name" value="Sensor_HK_Regulatory"/>
</dbReference>
<dbReference type="InterPro" id="IPR003594">
    <property type="entry name" value="HATPase_dom"/>
</dbReference>
<evidence type="ECO:0000256" key="12">
    <source>
        <dbReference type="SAM" id="Phobius"/>
    </source>
</evidence>
<dbReference type="SMART" id="SM00387">
    <property type="entry name" value="HATPase_c"/>
    <property type="match status" value="1"/>
</dbReference>
<dbReference type="Pfam" id="PF00512">
    <property type="entry name" value="HisKA"/>
    <property type="match status" value="1"/>
</dbReference>
<evidence type="ECO:0000259" key="13">
    <source>
        <dbReference type="PROSITE" id="PS50109"/>
    </source>
</evidence>
<keyword evidence="11 12" id="KW-0472">Membrane</keyword>
<dbReference type="STRING" id="1385510.GCA_000425205_00043"/>
<dbReference type="AlphaFoldDB" id="A0A0A5GPZ0"/>
<dbReference type="GO" id="GO:0005524">
    <property type="term" value="F:ATP binding"/>
    <property type="evidence" value="ECO:0007669"/>
    <property type="project" value="UniProtKB-KW"/>
</dbReference>
<keyword evidence="9" id="KW-0067">ATP-binding</keyword>
<dbReference type="Gene3D" id="6.10.340.10">
    <property type="match status" value="1"/>
</dbReference>
<dbReference type="eggNOG" id="COG2205">
    <property type="taxonomic scope" value="Bacteria"/>
</dbReference>
<evidence type="ECO:0000256" key="4">
    <source>
        <dbReference type="ARBA" id="ARBA00022475"/>
    </source>
</evidence>
<keyword evidence="12" id="KW-0812">Transmembrane</keyword>
<dbReference type="InterPro" id="IPR003660">
    <property type="entry name" value="HAMP_dom"/>
</dbReference>
<keyword evidence="5" id="KW-0597">Phosphoprotein</keyword>
<dbReference type="SUPFAM" id="SSF47384">
    <property type="entry name" value="Homodimeric domain of signal transducing histidine kinase"/>
    <property type="match status" value="1"/>
</dbReference>
<name>A0A0A5GPZ0_9BACI</name>
<evidence type="ECO:0000259" key="14">
    <source>
        <dbReference type="PROSITE" id="PS50885"/>
    </source>
</evidence>
<dbReference type="GO" id="GO:0005886">
    <property type="term" value="C:plasma membrane"/>
    <property type="evidence" value="ECO:0007669"/>
    <property type="project" value="UniProtKB-SubCell"/>
</dbReference>
<evidence type="ECO:0000256" key="5">
    <source>
        <dbReference type="ARBA" id="ARBA00022553"/>
    </source>
</evidence>
<evidence type="ECO:0000256" key="9">
    <source>
        <dbReference type="ARBA" id="ARBA00022840"/>
    </source>
</evidence>
<dbReference type="RefSeq" id="WP_026798876.1">
    <property type="nucleotide sequence ID" value="NZ_AULI01000001.1"/>
</dbReference>
<feature type="transmembrane region" description="Helical" evidence="12">
    <location>
        <begin position="7"/>
        <end position="29"/>
    </location>
</feature>
<dbReference type="PROSITE" id="PS50885">
    <property type="entry name" value="HAMP"/>
    <property type="match status" value="1"/>
</dbReference>
<keyword evidence="16" id="KW-1185">Reference proteome</keyword>
<evidence type="ECO:0000256" key="10">
    <source>
        <dbReference type="ARBA" id="ARBA00023012"/>
    </source>
</evidence>
<feature type="transmembrane region" description="Helical" evidence="12">
    <location>
        <begin position="35"/>
        <end position="57"/>
    </location>
</feature>
<feature type="domain" description="Histidine kinase" evidence="13">
    <location>
        <begin position="126"/>
        <end position="344"/>
    </location>
</feature>